<evidence type="ECO:0000256" key="1">
    <source>
        <dbReference type="SAM" id="MobiDB-lite"/>
    </source>
</evidence>
<dbReference type="GO" id="GO:0003743">
    <property type="term" value="F:translation initiation factor activity"/>
    <property type="evidence" value="ECO:0007669"/>
    <property type="project" value="UniProtKB-KW"/>
</dbReference>
<organism evidence="3 4">
    <name type="scientific">Lentinula edodes</name>
    <name type="common">Shiitake mushroom</name>
    <name type="synonym">Lentinus edodes</name>
    <dbReference type="NCBI Taxonomy" id="5353"/>
    <lineage>
        <taxon>Eukaryota</taxon>
        <taxon>Fungi</taxon>
        <taxon>Dikarya</taxon>
        <taxon>Basidiomycota</taxon>
        <taxon>Agaricomycotina</taxon>
        <taxon>Agaricomycetes</taxon>
        <taxon>Agaricomycetidae</taxon>
        <taxon>Agaricales</taxon>
        <taxon>Marasmiineae</taxon>
        <taxon>Omphalotaceae</taxon>
        <taxon>Lentinula</taxon>
    </lineage>
</organism>
<dbReference type="Gene3D" id="1.20.970.30">
    <property type="entry name" value="eIF4G, eIF4E-binding domain"/>
    <property type="match status" value="1"/>
</dbReference>
<dbReference type="SUPFAM" id="SSF101489">
    <property type="entry name" value="Eukaryotic initiation factor 4f subunit eIF4g, eIF4e-binding domain"/>
    <property type="match status" value="1"/>
</dbReference>
<sequence>MPGSAWLNNNANPFVPRPTSMIVIKSADGSEVNLENLKKAKEEAERIAKQEAERKAKEEEEERQTLKAEEEEKARIAEEERLQHEILKAEKQRQKEEEQARLLKEEEDAAAKAEAEEEEEGEVIRINTARPSEPLPKRRPGPLDLSTVAVKTNLPPPIPSALATARIIEDLGRISYPEGVQSPKVKLNVNAKDGNFR</sequence>
<feature type="region of interest" description="Disordered" evidence="1">
    <location>
        <begin position="47"/>
        <end position="75"/>
    </location>
</feature>
<dbReference type="STRING" id="5353.A0A1Q3ETG2"/>
<dbReference type="InterPro" id="IPR022745">
    <property type="entry name" value="eIF4G1_eIF4E-bd"/>
</dbReference>
<keyword evidence="3" id="KW-0648">Protein biosynthesis</keyword>
<evidence type="ECO:0000259" key="2">
    <source>
        <dbReference type="Pfam" id="PF12152"/>
    </source>
</evidence>
<gene>
    <name evidence="3" type="ORF">LENED_012776</name>
</gene>
<name>A0A1Q3ETG2_LENED</name>
<protein>
    <submittedName>
        <fullName evidence="3">Eukaryotic initiation factor 4f subunit p130</fullName>
    </submittedName>
</protein>
<comment type="caution">
    <text evidence="3">The sequence shown here is derived from an EMBL/GenBank/DDBJ whole genome shotgun (WGS) entry which is preliminary data.</text>
</comment>
<feature type="region of interest" description="Disordered" evidence="1">
    <location>
        <begin position="87"/>
        <end position="144"/>
    </location>
</feature>
<reference evidence="3 4" key="1">
    <citation type="submission" date="2016-08" db="EMBL/GenBank/DDBJ databases">
        <authorList>
            <consortium name="Lentinula edodes genome sequencing consortium"/>
            <person name="Sakamoto Y."/>
            <person name="Nakade K."/>
            <person name="Sato S."/>
            <person name="Yoshida Y."/>
            <person name="Miyazaki K."/>
            <person name="Natsume S."/>
            <person name="Konno N."/>
        </authorList>
    </citation>
    <scope>NUCLEOTIDE SEQUENCE [LARGE SCALE GENOMIC DNA]</scope>
    <source>
        <strain evidence="3 4">NBRC 111202</strain>
    </source>
</reference>
<feature type="domain" description="Eukaryotic translation initiation factor 4G1 eIF4E-binding" evidence="2">
    <location>
        <begin position="153"/>
        <end position="193"/>
    </location>
</feature>
<accession>A0A1Q3ETG2</accession>
<keyword evidence="4" id="KW-1185">Reference proteome</keyword>
<dbReference type="EMBL" id="BDGU01001800">
    <property type="protein sequence ID" value="GAW10500.1"/>
    <property type="molecule type" value="Genomic_DNA"/>
</dbReference>
<feature type="compositionally biased region" description="Basic and acidic residues" evidence="1">
    <location>
        <begin position="87"/>
        <end position="114"/>
    </location>
</feature>
<dbReference type="Proteomes" id="UP000188533">
    <property type="component" value="Unassembled WGS sequence"/>
</dbReference>
<proteinExistence type="predicted"/>
<reference evidence="3 4" key="2">
    <citation type="submission" date="2017-02" db="EMBL/GenBank/DDBJ databases">
        <title>A genome survey and senescence transcriptome analysis in Lentinula edodes.</title>
        <authorList>
            <person name="Sakamoto Y."/>
            <person name="Nakade K."/>
            <person name="Sato S."/>
            <person name="Yoshida Y."/>
            <person name="Miyazaki K."/>
            <person name="Natsume S."/>
            <person name="Konno N."/>
        </authorList>
    </citation>
    <scope>NUCLEOTIDE SEQUENCE [LARGE SCALE GENOMIC DNA]</scope>
    <source>
        <strain evidence="3 4">NBRC 111202</strain>
    </source>
</reference>
<dbReference type="Pfam" id="PF12152">
    <property type="entry name" value="eIF_4G1"/>
    <property type="match status" value="1"/>
</dbReference>
<evidence type="ECO:0000313" key="3">
    <source>
        <dbReference type="EMBL" id="GAW10500.1"/>
    </source>
</evidence>
<evidence type="ECO:0000313" key="4">
    <source>
        <dbReference type="Proteomes" id="UP000188533"/>
    </source>
</evidence>
<dbReference type="AlphaFoldDB" id="A0A1Q3ETG2"/>
<dbReference type="InterPro" id="IPR036211">
    <property type="entry name" value="eIF4G_eIF4E-bd_sf"/>
</dbReference>
<keyword evidence="3" id="KW-0396">Initiation factor</keyword>